<evidence type="ECO:0000259" key="3">
    <source>
        <dbReference type="PROSITE" id="PS50263"/>
    </source>
</evidence>
<evidence type="ECO:0000256" key="1">
    <source>
        <dbReference type="ARBA" id="ARBA00008129"/>
    </source>
</evidence>
<name>A0A6A6AXA3_9PEZI</name>
<reference evidence="4" key="1">
    <citation type="journal article" date="2020" name="Stud. Mycol.">
        <title>101 Dothideomycetes genomes: a test case for predicting lifestyles and emergence of pathogens.</title>
        <authorList>
            <person name="Haridas S."/>
            <person name="Albert R."/>
            <person name="Binder M."/>
            <person name="Bloem J."/>
            <person name="Labutti K."/>
            <person name="Salamov A."/>
            <person name="Andreopoulos B."/>
            <person name="Baker S."/>
            <person name="Barry K."/>
            <person name="Bills G."/>
            <person name="Bluhm B."/>
            <person name="Cannon C."/>
            <person name="Castanera R."/>
            <person name="Culley D."/>
            <person name="Daum C."/>
            <person name="Ezra D."/>
            <person name="Gonzalez J."/>
            <person name="Henrissat B."/>
            <person name="Kuo A."/>
            <person name="Liang C."/>
            <person name="Lipzen A."/>
            <person name="Lutzoni F."/>
            <person name="Magnuson J."/>
            <person name="Mondo S."/>
            <person name="Nolan M."/>
            <person name="Ohm R."/>
            <person name="Pangilinan J."/>
            <person name="Park H.-J."/>
            <person name="Ramirez L."/>
            <person name="Alfaro M."/>
            <person name="Sun H."/>
            <person name="Tritt A."/>
            <person name="Yoshinaga Y."/>
            <person name="Zwiers L.-H."/>
            <person name="Turgeon B."/>
            <person name="Goodwin S."/>
            <person name="Spatafora J."/>
            <person name="Crous P."/>
            <person name="Grigoriev I."/>
        </authorList>
    </citation>
    <scope>NUCLEOTIDE SEQUENCE</scope>
    <source>
        <strain evidence="4">CBS 121167</strain>
    </source>
</reference>
<dbReference type="PANTHER" id="PTHR46044:SF4">
    <property type="entry name" value="CYANIDE HYDRATASE"/>
    <property type="match status" value="1"/>
</dbReference>
<dbReference type="FunFam" id="3.60.110.10:FF:000011">
    <property type="entry name" value="Cyanide hydratase"/>
    <property type="match status" value="1"/>
</dbReference>
<dbReference type="PROSITE" id="PS00921">
    <property type="entry name" value="NITRIL_CHT_2"/>
    <property type="match status" value="1"/>
</dbReference>
<dbReference type="InterPro" id="IPR044149">
    <property type="entry name" value="Nitrilases_CHs"/>
</dbReference>
<dbReference type="Gene3D" id="3.60.110.10">
    <property type="entry name" value="Carbon-nitrogen hydrolase"/>
    <property type="match status" value="1"/>
</dbReference>
<dbReference type="Pfam" id="PF00795">
    <property type="entry name" value="CN_hydrolase"/>
    <property type="match status" value="1"/>
</dbReference>
<organism evidence="4 5">
    <name type="scientific">Aplosporella prunicola CBS 121167</name>
    <dbReference type="NCBI Taxonomy" id="1176127"/>
    <lineage>
        <taxon>Eukaryota</taxon>
        <taxon>Fungi</taxon>
        <taxon>Dikarya</taxon>
        <taxon>Ascomycota</taxon>
        <taxon>Pezizomycotina</taxon>
        <taxon>Dothideomycetes</taxon>
        <taxon>Dothideomycetes incertae sedis</taxon>
        <taxon>Botryosphaeriales</taxon>
        <taxon>Aplosporellaceae</taxon>
        <taxon>Aplosporella</taxon>
    </lineage>
</organism>
<dbReference type="GeneID" id="54302058"/>
<dbReference type="GO" id="GO:0016836">
    <property type="term" value="F:hydro-lyase activity"/>
    <property type="evidence" value="ECO:0007669"/>
    <property type="project" value="UniProtKB-ARBA"/>
</dbReference>
<keyword evidence="2" id="KW-0378">Hydrolase</keyword>
<dbReference type="OrthoDB" id="10250282at2759"/>
<dbReference type="GO" id="GO:0000257">
    <property type="term" value="F:nitrilase activity"/>
    <property type="evidence" value="ECO:0007669"/>
    <property type="project" value="UniProtKB-ARBA"/>
</dbReference>
<dbReference type="AlphaFoldDB" id="A0A6A6AXA3"/>
<dbReference type="InterPro" id="IPR003010">
    <property type="entry name" value="C-N_Hydrolase"/>
</dbReference>
<dbReference type="InterPro" id="IPR036526">
    <property type="entry name" value="C-N_Hydrolase_sf"/>
</dbReference>
<sequence length="359" mass="39736">MSSPITKFKAAAVTSEPGWFDLELSVQKTIHWINEAAKAGCRLVAFPEVWIPGHPFWIFQLNYQQSLPLLKAYRETSLKANSGEMLRIRRAARDNKIYVSLGFSELDLATLYMTQVLISPTGDVINFRRKIKPTHAEKLIFGDATNDTFTSVTSTELGGLGQLNCWENMNPFLKALNASQGEQVHVAAWPLMPGQAARVDPAPASLTAEVAADVVNRAYAIETGAYVIAPMHRVTRKGIEASEVLARGVDLEQDFAVNNGFARIYSPDGRVLAKPDPEFDGLLVVDIDTDETHLTKAIADFGGHYARPDLLRLLVDTGRKELVTEVRRDGGLKAYSTLERVGLDRPLEDGEREGEEERN</sequence>
<protein>
    <recommendedName>
        <fullName evidence="3">CN hydrolase domain-containing protein</fullName>
    </recommendedName>
</protein>
<gene>
    <name evidence="4" type="ORF">K452DRAFT_322835</name>
</gene>
<dbReference type="SUPFAM" id="SSF56317">
    <property type="entry name" value="Carbon-nitrogen hydrolase"/>
    <property type="match status" value="1"/>
</dbReference>
<evidence type="ECO:0000256" key="2">
    <source>
        <dbReference type="ARBA" id="ARBA00022801"/>
    </source>
</evidence>
<accession>A0A6A6AXA3</accession>
<proteinExistence type="inferred from homology"/>
<dbReference type="RefSeq" id="XP_033391531.1">
    <property type="nucleotide sequence ID" value="XM_033544562.1"/>
</dbReference>
<dbReference type="PROSITE" id="PS50263">
    <property type="entry name" value="CN_HYDROLASE"/>
    <property type="match status" value="1"/>
</dbReference>
<dbReference type="InterPro" id="IPR000132">
    <property type="entry name" value="Nitrilase/CN_hydratase_CS"/>
</dbReference>
<feature type="domain" description="CN hydrolase" evidence="3">
    <location>
        <begin position="8"/>
        <end position="289"/>
    </location>
</feature>
<evidence type="ECO:0000313" key="4">
    <source>
        <dbReference type="EMBL" id="KAF2135813.1"/>
    </source>
</evidence>
<comment type="similarity">
    <text evidence="1">Belongs to the carbon-nitrogen hydrolase superfamily. Nitrilase family.</text>
</comment>
<keyword evidence="5" id="KW-1185">Reference proteome</keyword>
<evidence type="ECO:0000313" key="5">
    <source>
        <dbReference type="Proteomes" id="UP000799438"/>
    </source>
</evidence>
<dbReference type="Proteomes" id="UP000799438">
    <property type="component" value="Unassembled WGS sequence"/>
</dbReference>
<dbReference type="EMBL" id="ML995550">
    <property type="protein sequence ID" value="KAF2135813.1"/>
    <property type="molecule type" value="Genomic_DNA"/>
</dbReference>
<dbReference type="PANTHER" id="PTHR46044">
    <property type="entry name" value="NITRILASE"/>
    <property type="match status" value="1"/>
</dbReference>
<dbReference type="CDD" id="cd07564">
    <property type="entry name" value="nitrilases_CHs"/>
    <property type="match status" value="1"/>
</dbReference>